<comment type="similarity">
    <text evidence="1">Belongs to the universal stress protein A family.</text>
</comment>
<dbReference type="Pfam" id="PF00582">
    <property type="entry name" value="Usp"/>
    <property type="match status" value="2"/>
</dbReference>
<feature type="domain" description="UspA" evidence="4">
    <location>
        <begin position="23"/>
        <end position="163"/>
    </location>
</feature>
<dbReference type="PANTHER" id="PTHR46268">
    <property type="entry name" value="STRESS RESPONSE PROTEIN NHAX"/>
    <property type="match status" value="1"/>
</dbReference>
<keyword evidence="3" id="KW-0067">ATP-binding</keyword>
<evidence type="ECO:0000313" key="5">
    <source>
        <dbReference type="EMBL" id="KFA91572.1"/>
    </source>
</evidence>
<evidence type="ECO:0000256" key="1">
    <source>
        <dbReference type="ARBA" id="ARBA00008791"/>
    </source>
</evidence>
<sequence>MPGARPALGVPLAAWARGERSLRVLLGLDFSPPSNAAVAWVRKLRTLGSCEVVAAHHYWGADAHVRYGVPLSPESEVTPEVEEALRRDLTARLGDMPGTGAVWVHLDPGLSRPAESLVALARKEEADLIVVGTHQRTGASKWWYGSVSQRIVHDAPVSVLCVPASAVSTLTIPEVRRVLAPTDLSEVGISAIRHAYSIVPAGGAVYLLHVLEPAGGAPPLSAQYLPPQGPVHTPEQERVAEVLRGLIPPEAAVRGITTRVEVVHGRKVSEAIHQAAERLGCDVICLATHGRSGLTKALLGSVAQEVLQASPRPVFLVRPQ</sequence>
<feature type="domain" description="UspA" evidence="4">
    <location>
        <begin position="175"/>
        <end position="318"/>
    </location>
</feature>
<evidence type="ECO:0000259" key="4">
    <source>
        <dbReference type="Pfam" id="PF00582"/>
    </source>
</evidence>
<dbReference type="Gene3D" id="3.40.50.620">
    <property type="entry name" value="HUPs"/>
    <property type="match status" value="2"/>
</dbReference>
<keyword evidence="2" id="KW-0547">Nucleotide-binding</keyword>
<reference evidence="5 6" key="1">
    <citation type="submission" date="2014-07" db="EMBL/GenBank/DDBJ databases">
        <title>Draft Genome Sequence of Gephyronic Acid Producer, Cystobacter violaceus Strain Cb vi76.</title>
        <authorList>
            <person name="Stevens D.C."/>
            <person name="Young J."/>
            <person name="Carmichael R."/>
            <person name="Tan J."/>
            <person name="Taylor R.E."/>
        </authorList>
    </citation>
    <scope>NUCLEOTIDE SEQUENCE [LARGE SCALE GENOMIC DNA]</scope>
    <source>
        <strain evidence="5 6">Cb vi76</strain>
    </source>
</reference>
<dbReference type="CDD" id="cd00293">
    <property type="entry name" value="USP-like"/>
    <property type="match status" value="2"/>
</dbReference>
<dbReference type="InterPro" id="IPR006015">
    <property type="entry name" value="Universal_stress_UspA"/>
</dbReference>
<dbReference type="Proteomes" id="UP000028547">
    <property type="component" value="Unassembled WGS sequence"/>
</dbReference>
<dbReference type="InterPro" id="IPR006016">
    <property type="entry name" value="UspA"/>
</dbReference>
<evidence type="ECO:0000256" key="3">
    <source>
        <dbReference type="ARBA" id="ARBA00022840"/>
    </source>
</evidence>
<dbReference type="EMBL" id="JPMI01000139">
    <property type="protein sequence ID" value="KFA91572.1"/>
    <property type="molecule type" value="Genomic_DNA"/>
</dbReference>
<name>A0A084SSY7_9BACT</name>
<dbReference type="SUPFAM" id="SSF52402">
    <property type="entry name" value="Adenine nucleotide alpha hydrolases-like"/>
    <property type="match status" value="2"/>
</dbReference>
<proteinExistence type="inferred from homology"/>
<organism evidence="5 6">
    <name type="scientific">Archangium violaceum Cb vi76</name>
    <dbReference type="NCBI Taxonomy" id="1406225"/>
    <lineage>
        <taxon>Bacteria</taxon>
        <taxon>Pseudomonadati</taxon>
        <taxon>Myxococcota</taxon>
        <taxon>Myxococcia</taxon>
        <taxon>Myxococcales</taxon>
        <taxon>Cystobacterineae</taxon>
        <taxon>Archangiaceae</taxon>
        <taxon>Archangium</taxon>
    </lineage>
</organism>
<accession>A0A084SSY7</accession>
<dbReference type="PRINTS" id="PR01438">
    <property type="entry name" value="UNVRSLSTRESS"/>
</dbReference>
<dbReference type="InterPro" id="IPR014729">
    <property type="entry name" value="Rossmann-like_a/b/a_fold"/>
</dbReference>
<protein>
    <recommendedName>
        <fullName evidence="4">UspA domain-containing protein</fullName>
    </recommendedName>
</protein>
<comment type="caution">
    <text evidence="5">The sequence shown here is derived from an EMBL/GenBank/DDBJ whole genome shotgun (WGS) entry which is preliminary data.</text>
</comment>
<dbReference type="AlphaFoldDB" id="A0A084SSY7"/>
<dbReference type="GO" id="GO:0005524">
    <property type="term" value="F:ATP binding"/>
    <property type="evidence" value="ECO:0007669"/>
    <property type="project" value="UniProtKB-KW"/>
</dbReference>
<evidence type="ECO:0000313" key="6">
    <source>
        <dbReference type="Proteomes" id="UP000028547"/>
    </source>
</evidence>
<gene>
    <name evidence="5" type="ORF">Q664_21110</name>
</gene>
<dbReference type="PANTHER" id="PTHR46268:SF27">
    <property type="entry name" value="UNIVERSAL STRESS PROTEIN RV2623"/>
    <property type="match status" value="1"/>
</dbReference>
<evidence type="ECO:0000256" key="2">
    <source>
        <dbReference type="ARBA" id="ARBA00022741"/>
    </source>
</evidence>